<geneLocation type="plasmid" evidence="1 2">
    <name>unnamed1</name>
</geneLocation>
<accession>A0A7G8PQ70</accession>
<evidence type="ECO:0000313" key="2">
    <source>
        <dbReference type="Proteomes" id="UP000515498"/>
    </source>
</evidence>
<dbReference type="EMBL" id="CP059895">
    <property type="protein sequence ID" value="QNJ96486.1"/>
    <property type="molecule type" value="Genomic_DNA"/>
</dbReference>
<dbReference type="RefSeq" id="WP_187099577.1">
    <property type="nucleotide sequence ID" value="NZ_CP059895.1"/>
</dbReference>
<protein>
    <submittedName>
        <fullName evidence="1">Uncharacterized protein</fullName>
    </submittedName>
</protein>
<sequence length="73" mass="7876">MTIYKVIDRLHPWRVVRVPGDGIAATVSAWLAELEAQSPLVDDLARAVAASDWPTAYALADSLSVSVEIATVR</sequence>
<dbReference type="KEGG" id="mflu:HZU40_33670"/>
<dbReference type="Proteomes" id="UP000515498">
    <property type="component" value="Plasmid unnamed1"/>
</dbReference>
<gene>
    <name evidence="1" type="ORF">HZU40_33670</name>
</gene>
<organism evidence="1 2">
    <name type="scientific">Mycolicibacterium fluoranthenivorans</name>
    <dbReference type="NCBI Taxonomy" id="258505"/>
    <lineage>
        <taxon>Bacteria</taxon>
        <taxon>Bacillati</taxon>
        <taxon>Actinomycetota</taxon>
        <taxon>Actinomycetes</taxon>
        <taxon>Mycobacteriales</taxon>
        <taxon>Mycobacteriaceae</taxon>
        <taxon>Mycolicibacterium</taxon>
    </lineage>
</organism>
<keyword evidence="1" id="KW-0614">Plasmid</keyword>
<dbReference type="AlphaFoldDB" id="A0A7G8PQ70"/>
<proteinExistence type="predicted"/>
<reference evidence="1 2" key="1">
    <citation type="submission" date="2020-07" db="EMBL/GenBank/DDBJ databases">
        <title>Draft genome sequence of four isobutane-metabolizing strains capable of cometabolically degrading diverse ether contaminants.</title>
        <authorList>
            <person name="Chen W."/>
            <person name="Faulkner N."/>
            <person name="Smith C."/>
            <person name="Hyman M."/>
        </authorList>
    </citation>
    <scope>NUCLEOTIDE SEQUENCE [LARGE SCALE GENOMIC DNA]</scope>
    <source>
        <strain evidence="1 2">2A</strain>
        <plasmid evidence="1 2">unnamed1</plasmid>
    </source>
</reference>
<name>A0A7G8PQ70_9MYCO</name>
<evidence type="ECO:0000313" key="1">
    <source>
        <dbReference type="EMBL" id="QNJ96486.1"/>
    </source>
</evidence>